<dbReference type="STRING" id="1527444.ucyna2_01065"/>
<feature type="non-terminal residue" evidence="2">
    <location>
        <position position="69"/>
    </location>
</feature>
<evidence type="ECO:0000313" key="3">
    <source>
        <dbReference type="Proteomes" id="UP000028922"/>
    </source>
</evidence>
<comment type="caution">
    <text evidence="2">The sequence shown here is derived from an EMBL/GenBank/DDBJ whole genome shotgun (WGS) entry which is preliminary data.</text>
</comment>
<proteinExistence type="predicted"/>
<organism evidence="2 3">
    <name type="scientific">Candidatus Atelocyanobacterium thalassa isolate SIO64986</name>
    <dbReference type="NCBI Taxonomy" id="1527444"/>
    <lineage>
        <taxon>Bacteria</taxon>
        <taxon>Bacillati</taxon>
        <taxon>Cyanobacteriota</taxon>
        <taxon>Cyanophyceae</taxon>
        <taxon>Oscillatoriophycideae</taxon>
        <taxon>Chroococcales</taxon>
        <taxon>Aphanothecaceae</taxon>
        <taxon>Candidatus Atelocyanobacterium</taxon>
        <taxon>Candidatus Atelocyanobacterium thalassae</taxon>
    </lineage>
</organism>
<sequence>MPTVKIVVAGSNMIEIPVSLEQAVSQAKEATKIALEAGVKRICIEIIIPEIALQSQDLTLEFISIFENK</sequence>
<dbReference type="Pfam" id="PF09353">
    <property type="entry name" value="DUF1995"/>
    <property type="match status" value="1"/>
</dbReference>
<dbReference type="Proteomes" id="UP000028922">
    <property type="component" value="Unassembled WGS sequence"/>
</dbReference>
<evidence type="ECO:0000259" key="1">
    <source>
        <dbReference type="Pfam" id="PF09353"/>
    </source>
</evidence>
<accession>A0A086CFW1</accession>
<name>A0A086CFW1_9CHRO</name>
<dbReference type="EMBL" id="JPSP01000014">
    <property type="protein sequence ID" value="KFF41075.1"/>
    <property type="molecule type" value="Genomic_DNA"/>
</dbReference>
<evidence type="ECO:0000313" key="2">
    <source>
        <dbReference type="EMBL" id="KFF41075.1"/>
    </source>
</evidence>
<keyword evidence="2" id="KW-0378">Hydrolase</keyword>
<feature type="domain" description="DUF1995" evidence="1">
    <location>
        <begin position="17"/>
        <end position="67"/>
    </location>
</feature>
<reference evidence="2 3" key="1">
    <citation type="submission" date="2014-08" db="EMBL/GenBank/DDBJ databases">
        <title>Comparative genomics reveals surprising divergence of two closely related strains of uncultivated UCYN-A cyanobacteria.</title>
        <authorList>
            <person name="Bombar D."/>
            <person name="Heller P."/>
            <person name="Sanchez-Baracaldo P."/>
            <person name="Carter B.J."/>
            <person name="Zert J.P."/>
        </authorList>
    </citation>
    <scope>NUCLEOTIDE SEQUENCE [LARGE SCALE GENOMIC DNA]</scope>
</reference>
<protein>
    <submittedName>
        <fullName evidence="2">Metal-dependent hydrolase, beta-lactamase superfamily III</fullName>
    </submittedName>
</protein>
<gene>
    <name evidence="2" type="ORF">ucyna2_01065</name>
</gene>
<dbReference type="InterPro" id="IPR018962">
    <property type="entry name" value="DUF1995"/>
</dbReference>
<dbReference type="AlphaFoldDB" id="A0A086CFW1"/>
<dbReference type="GO" id="GO:0016787">
    <property type="term" value="F:hydrolase activity"/>
    <property type="evidence" value="ECO:0007669"/>
    <property type="project" value="UniProtKB-KW"/>
</dbReference>